<proteinExistence type="predicted"/>
<protein>
    <submittedName>
        <fullName evidence="2">Unannotated protein</fullName>
    </submittedName>
</protein>
<dbReference type="AlphaFoldDB" id="A0A6J6ETB7"/>
<sequence length="301" mass="31865">MHAAAAHPQGGGAGLGHGHDGLGTQMAGGEQSAHGNRLVDAAESLAFEVGIDFHVFSALSGQTNLGHLFDRLQRVLACRRLRAEHDRIGAVQHGVGHVRHLGTGGHRVGDHAFHHLGGGDDDLVVHFGQFDHAFLQGGHGGVADFDGQIAPGHHDAVTGEQDALEVRNGFCAFDLRNQARLVAELSARHIAQLARHFHVGGVFGEAHRHIVGAQAHGGLDVIHVLGGQRRGCEAAALFVDALVVGQLATQLDGGVHLLTFDGDHIEHDQTVVEQQHVTRFHVAGQFLVIETHTMQVTGFGA</sequence>
<accession>A0A6J6ETB7</accession>
<organism evidence="2">
    <name type="scientific">freshwater metagenome</name>
    <dbReference type="NCBI Taxonomy" id="449393"/>
    <lineage>
        <taxon>unclassified sequences</taxon>
        <taxon>metagenomes</taxon>
        <taxon>ecological metagenomes</taxon>
    </lineage>
</organism>
<feature type="region of interest" description="Disordered" evidence="1">
    <location>
        <begin position="1"/>
        <end position="35"/>
    </location>
</feature>
<evidence type="ECO:0000256" key="1">
    <source>
        <dbReference type="SAM" id="MobiDB-lite"/>
    </source>
</evidence>
<gene>
    <name evidence="2" type="ORF">UFOPK1683_01112</name>
</gene>
<reference evidence="2" key="1">
    <citation type="submission" date="2020-05" db="EMBL/GenBank/DDBJ databases">
        <authorList>
            <person name="Chiriac C."/>
            <person name="Salcher M."/>
            <person name="Ghai R."/>
            <person name="Kavagutti S V."/>
        </authorList>
    </citation>
    <scope>NUCLEOTIDE SEQUENCE</scope>
</reference>
<name>A0A6J6ETB7_9ZZZZ</name>
<dbReference type="EMBL" id="CAEZTL010000160">
    <property type="protein sequence ID" value="CAB4578645.1"/>
    <property type="molecule type" value="Genomic_DNA"/>
</dbReference>
<evidence type="ECO:0000313" key="2">
    <source>
        <dbReference type="EMBL" id="CAB4578645.1"/>
    </source>
</evidence>